<dbReference type="KEGG" id="rsz:130494293"/>
<dbReference type="SUPFAM" id="SSF81324">
    <property type="entry name" value="Voltage-gated potassium channels"/>
    <property type="match status" value="1"/>
</dbReference>
<evidence type="ECO:0000256" key="14">
    <source>
        <dbReference type="SAM" id="MobiDB-lite"/>
    </source>
</evidence>
<feature type="domain" description="Cyclic nucleotide-binding" evidence="15">
    <location>
        <begin position="403"/>
        <end position="522"/>
    </location>
</feature>
<comment type="similarity">
    <text evidence="2 13">Belongs to the potassium channel family. Plant (TC 1.A.1.4) subfamily.</text>
</comment>
<evidence type="ECO:0000256" key="4">
    <source>
        <dbReference type="ARBA" id="ARBA00022538"/>
    </source>
</evidence>
<feature type="transmembrane region" description="Helical" evidence="13">
    <location>
        <begin position="269"/>
        <end position="292"/>
    </location>
</feature>
<evidence type="ECO:0000259" key="16">
    <source>
        <dbReference type="PROSITE" id="PS51490"/>
    </source>
</evidence>
<keyword evidence="17" id="KW-1185">Reference proteome</keyword>
<dbReference type="FunFam" id="1.10.287.70:FF:000123">
    <property type="entry name" value="Potassium channel KAT3"/>
    <property type="match status" value="1"/>
</dbReference>
<sequence length="657" mass="75174">MSTTTSEARSPLPLLFRKERASTAPLGTSEERSPLSLLFRRRSSKDVKNITSVSSSLLPAFGTVIEENPSSKPFIVLPYDRRYRLWELFLVVLVGYSAWASLFELAFEKAADGAFPTIDVVVDFFFAVDIVLTFFVAYLDTSTYLIVDDYNLIARRYLKSLAFVMDVVSTLPIQFVYKTITGDSARGQAFGFLNLLRLWRLRRVAELFKRLEKDTLFNYFVIRVIKLLCVTIFWVHIGGCILFWIAYHYPTPTDTWIGSQIDDFKNRSIWLGYTYSMYWSIVTLTTVGYGDLHAVNTREKTFNMFYMLFNIGLTAYIIGNMTNLVVHGALRTFTMRSAINHILRYTSKNELPDMMREQMLAHMQLKFKTAELKQEEVLQDLPKAIRSSINEHLFRSVIENAYLFKGLPDGLIVQLVSHIKAEYFPPKMEIILQNEIPTDFYILVSGGVEIIRSKGASEQVLAKFGPGHMAGEIGVVFNIPQPFTVRTRRLSQVIRVSHHKFKEMVQSDIDDSKLIITNFMTYLKGLDDELKKEIPFLRDLLANADAQETVHTEQAQESNNEEIVMVTRDENEKKEEHKRGGAPIRLIIHGHPPPNQDNNSNGDDSSGRLVMLPDSIQLLFDLAEKKFGRRGSTIVMADGAHVEQLDVLRENDNLYIF</sequence>
<organism evidence="17 18">
    <name type="scientific">Raphanus sativus</name>
    <name type="common">Radish</name>
    <name type="synonym">Raphanus raphanistrum var. sativus</name>
    <dbReference type="NCBI Taxonomy" id="3726"/>
    <lineage>
        <taxon>Eukaryota</taxon>
        <taxon>Viridiplantae</taxon>
        <taxon>Streptophyta</taxon>
        <taxon>Embryophyta</taxon>
        <taxon>Tracheophyta</taxon>
        <taxon>Spermatophyta</taxon>
        <taxon>Magnoliopsida</taxon>
        <taxon>eudicotyledons</taxon>
        <taxon>Gunneridae</taxon>
        <taxon>Pentapetalae</taxon>
        <taxon>rosids</taxon>
        <taxon>malvids</taxon>
        <taxon>Brassicales</taxon>
        <taxon>Brassicaceae</taxon>
        <taxon>Brassiceae</taxon>
        <taxon>Raphanus</taxon>
    </lineage>
</organism>
<accession>A0A9W3D7Y7</accession>
<evidence type="ECO:0000313" key="17">
    <source>
        <dbReference type="Proteomes" id="UP000504610"/>
    </source>
</evidence>
<keyword evidence="4 13" id="KW-0633">Potassium transport</keyword>
<feature type="transmembrane region" description="Helical" evidence="13">
    <location>
        <begin position="113"/>
        <end position="139"/>
    </location>
</feature>
<feature type="region of interest" description="Disordered" evidence="14">
    <location>
        <begin position="1"/>
        <end position="29"/>
    </location>
</feature>
<comment type="subcellular location">
    <subcellularLocation>
        <location evidence="1 13">Membrane</location>
        <topology evidence="1 13">Multi-pass membrane protein</topology>
    </subcellularLocation>
</comment>
<dbReference type="Gene3D" id="1.10.287.70">
    <property type="match status" value="1"/>
</dbReference>
<dbReference type="InterPro" id="IPR003938">
    <property type="entry name" value="K_chnl_volt-dep_EAG/ELK/ERG"/>
</dbReference>
<reference evidence="17" key="1">
    <citation type="journal article" date="2019" name="Database">
        <title>The radish genome database (RadishGD): an integrated information resource for radish genomics.</title>
        <authorList>
            <person name="Yu H.J."/>
            <person name="Baek S."/>
            <person name="Lee Y.J."/>
            <person name="Cho A."/>
            <person name="Mun J.H."/>
        </authorList>
    </citation>
    <scope>NUCLEOTIDE SEQUENCE [LARGE SCALE GENOMIC DNA]</scope>
    <source>
        <strain evidence="17">cv. WK10039</strain>
    </source>
</reference>
<evidence type="ECO:0000256" key="6">
    <source>
        <dbReference type="ARBA" id="ARBA00022826"/>
    </source>
</evidence>
<keyword evidence="12 13" id="KW-0407">Ion channel</keyword>
<dbReference type="GO" id="GO:0034702">
    <property type="term" value="C:monoatomic ion channel complex"/>
    <property type="evidence" value="ECO:0007669"/>
    <property type="project" value="UniProtKB-KW"/>
</dbReference>
<dbReference type="InterPro" id="IPR045319">
    <property type="entry name" value="KAT/AKT"/>
</dbReference>
<dbReference type="PANTHER" id="PTHR45743:SF27">
    <property type="entry name" value="POTASSIUM CHANNEL KAT3"/>
    <property type="match status" value="1"/>
</dbReference>
<dbReference type="Pfam" id="PF00520">
    <property type="entry name" value="Ion_trans"/>
    <property type="match status" value="1"/>
</dbReference>
<dbReference type="InterPro" id="IPR005821">
    <property type="entry name" value="Ion_trans_dom"/>
</dbReference>
<comment type="domain">
    <text evidence="13">The segment S4 is probably the voltage-sensor and is characterized by a series of positively charged amino acids. The pore-forming region H5 is enclosed by the transmembrane segments S5 and S6 in the Shaker-type (1P/6TM) and contains the GYGD signature motif which seems to be involved in potassium selectivity.</text>
</comment>
<feature type="transmembrane region" description="Helical" evidence="13">
    <location>
        <begin position="304"/>
        <end position="326"/>
    </location>
</feature>
<dbReference type="InterPro" id="IPR018490">
    <property type="entry name" value="cNMP-bd_dom_sf"/>
</dbReference>
<comment type="domain">
    <text evidence="13">The KHA domain (rich in hydrophobic and acidic residues) present in the C-terminal part is likely to be important for tetramerization.</text>
</comment>
<dbReference type="SMART" id="SM00100">
    <property type="entry name" value="cNMP"/>
    <property type="match status" value="1"/>
</dbReference>
<evidence type="ECO:0000256" key="5">
    <source>
        <dbReference type="ARBA" id="ARBA00022692"/>
    </source>
</evidence>
<dbReference type="InterPro" id="IPR021789">
    <property type="entry name" value="KHA_dom"/>
</dbReference>
<feature type="region of interest" description="Disordered" evidence="14">
    <location>
        <begin position="587"/>
        <end position="607"/>
    </location>
</feature>
<dbReference type="OrthoDB" id="426293at2759"/>
<proteinExistence type="inferred from homology"/>
<evidence type="ECO:0000256" key="10">
    <source>
        <dbReference type="ARBA" id="ARBA00023065"/>
    </source>
</evidence>
<dbReference type="PRINTS" id="PR01463">
    <property type="entry name" value="EAGCHANLFMLY"/>
</dbReference>
<evidence type="ECO:0000256" key="9">
    <source>
        <dbReference type="ARBA" id="ARBA00022989"/>
    </source>
</evidence>
<dbReference type="SUPFAM" id="SSF51206">
    <property type="entry name" value="cAMP-binding domain-like"/>
    <property type="match status" value="1"/>
</dbReference>
<dbReference type="Gene3D" id="2.60.120.10">
    <property type="entry name" value="Jelly Rolls"/>
    <property type="match status" value="1"/>
</dbReference>
<evidence type="ECO:0000256" key="3">
    <source>
        <dbReference type="ARBA" id="ARBA00022448"/>
    </source>
</evidence>
<dbReference type="InterPro" id="IPR014710">
    <property type="entry name" value="RmlC-like_jellyroll"/>
</dbReference>
<evidence type="ECO:0000256" key="8">
    <source>
        <dbReference type="ARBA" id="ARBA00022958"/>
    </source>
</evidence>
<evidence type="ECO:0000259" key="15">
    <source>
        <dbReference type="PROSITE" id="PS50042"/>
    </source>
</evidence>
<dbReference type="PROSITE" id="PS50042">
    <property type="entry name" value="CNMP_BINDING_3"/>
    <property type="match status" value="1"/>
</dbReference>
<keyword evidence="5 13" id="KW-0812">Transmembrane</keyword>
<dbReference type="PROSITE" id="PS51490">
    <property type="entry name" value="KHA"/>
    <property type="match status" value="1"/>
</dbReference>
<comment type="caution">
    <text evidence="13">Lacks conserved residue(s) required for the propagation of feature annotation.</text>
</comment>
<keyword evidence="9 13" id="KW-1133">Transmembrane helix</keyword>
<evidence type="ECO:0000256" key="2">
    <source>
        <dbReference type="ARBA" id="ARBA00007929"/>
    </source>
</evidence>
<dbReference type="RefSeq" id="XP_056859523.1">
    <property type="nucleotide sequence ID" value="XM_057003543.1"/>
</dbReference>
<dbReference type="PANTHER" id="PTHR45743">
    <property type="entry name" value="POTASSIUM CHANNEL AKT1"/>
    <property type="match status" value="1"/>
</dbReference>
<keyword evidence="8 13" id="KW-0630">Potassium</keyword>
<keyword evidence="11 13" id="KW-0472">Membrane</keyword>
<reference evidence="18" key="2">
    <citation type="submission" date="2025-08" db="UniProtKB">
        <authorList>
            <consortium name="RefSeq"/>
        </authorList>
    </citation>
    <scope>IDENTIFICATION</scope>
    <source>
        <tissue evidence="18">Leaf</tissue>
    </source>
</reference>
<name>A0A9W3D7Y7_RAPSA</name>
<dbReference type="InterPro" id="IPR000595">
    <property type="entry name" value="cNMP-bd_dom"/>
</dbReference>
<dbReference type="AlphaFoldDB" id="A0A9W3D7Y7"/>
<keyword evidence="6 13" id="KW-0631">Potassium channel</keyword>
<dbReference type="Proteomes" id="UP000504610">
    <property type="component" value="Chromosome 2"/>
</dbReference>
<comment type="function">
    <text evidence="13">Potassium channel.</text>
</comment>
<evidence type="ECO:0000256" key="1">
    <source>
        <dbReference type="ARBA" id="ARBA00004141"/>
    </source>
</evidence>
<keyword evidence="3 13" id="KW-0813">Transport</keyword>
<dbReference type="GeneID" id="130494293"/>
<dbReference type="GO" id="GO:0005249">
    <property type="term" value="F:voltage-gated potassium channel activity"/>
    <property type="evidence" value="ECO:0007669"/>
    <property type="project" value="UniProtKB-UniRule"/>
</dbReference>
<dbReference type="FunFam" id="2.60.120.10:FF:000074">
    <property type="entry name" value="Potassium channel KAT2"/>
    <property type="match status" value="1"/>
</dbReference>
<gene>
    <name evidence="18" type="primary">LOC130494293</name>
</gene>
<evidence type="ECO:0000313" key="18">
    <source>
        <dbReference type="RefSeq" id="XP_056859523.1"/>
    </source>
</evidence>
<feature type="transmembrane region" description="Helical" evidence="13">
    <location>
        <begin position="88"/>
        <end position="107"/>
    </location>
</feature>
<evidence type="ECO:0000256" key="12">
    <source>
        <dbReference type="ARBA" id="ARBA00023303"/>
    </source>
</evidence>
<dbReference type="Pfam" id="PF00027">
    <property type="entry name" value="cNMP_binding"/>
    <property type="match status" value="1"/>
</dbReference>
<dbReference type="CDD" id="cd00038">
    <property type="entry name" value="CAP_ED"/>
    <property type="match status" value="1"/>
</dbReference>
<evidence type="ECO:0000256" key="11">
    <source>
        <dbReference type="ARBA" id="ARBA00023136"/>
    </source>
</evidence>
<feature type="domain" description="KHA" evidence="16">
    <location>
        <begin position="585"/>
        <end position="657"/>
    </location>
</feature>
<evidence type="ECO:0000256" key="13">
    <source>
        <dbReference type="RuleBase" id="RU369015"/>
    </source>
</evidence>
<keyword evidence="7 13" id="KW-0851">Voltage-gated channel</keyword>
<dbReference type="Pfam" id="PF11834">
    <property type="entry name" value="KHA"/>
    <property type="match status" value="1"/>
</dbReference>
<evidence type="ECO:0000256" key="7">
    <source>
        <dbReference type="ARBA" id="ARBA00022882"/>
    </source>
</evidence>
<feature type="transmembrane region" description="Helical" evidence="13">
    <location>
        <begin position="220"/>
        <end position="249"/>
    </location>
</feature>
<keyword evidence="10 13" id="KW-0406">Ion transport</keyword>
<protein>
    <recommendedName>
        <fullName evidence="13">Potassium channel</fullName>
    </recommendedName>
</protein>
<comment type="subunit">
    <text evidence="13">The potassium channel is composed of a homo- or heterotetrameric complex of pore-forming subunits.</text>
</comment>